<name>A0A126V1I5_9RHOB</name>
<dbReference type="SUPFAM" id="SSF48008">
    <property type="entry name" value="GntR ligand-binding domain-like"/>
    <property type="match status" value="1"/>
</dbReference>
<dbReference type="Proteomes" id="UP000070371">
    <property type="component" value="Chromosome"/>
</dbReference>
<evidence type="ECO:0000256" key="1">
    <source>
        <dbReference type="ARBA" id="ARBA00023015"/>
    </source>
</evidence>
<evidence type="ECO:0000259" key="4">
    <source>
        <dbReference type="PROSITE" id="PS50949"/>
    </source>
</evidence>
<feature type="domain" description="HTH gntR-type" evidence="4">
    <location>
        <begin position="6"/>
        <end position="73"/>
    </location>
</feature>
<gene>
    <name evidence="5" type="ORF">RC74_13575</name>
</gene>
<dbReference type="PANTHER" id="PTHR43537">
    <property type="entry name" value="TRANSCRIPTIONAL REGULATOR, GNTR FAMILY"/>
    <property type="match status" value="1"/>
</dbReference>
<evidence type="ECO:0000313" key="6">
    <source>
        <dbReference type="Proteomes" id="UP000070371"/>
    </source>
</evidence>
<dbReference type="InterPro" id="IPR036390">
    <property type="entry name" value="WH_DNA-bd_sf"/>
</dbReference>
<dbReference type="KEGG" id="hat:RC74_13575"/>
<evidence type="ECO:0000256" key="2">
    <source>
        <dbReference type="ARBA" id="ARBA00023125"/>
    </source>
</evidence>
<dbReference type="Gene3D" id="1.10.10.10">
    <property type="entry name" value="Winged helix-like DNA-binding domain superfamily/Winged helix DNA-binding domain"/>
    <property type="match status" value="1"/>
</dbReference>
<proteinExistence type="predicted"/>
<organism evidence="5 6">
    <name type="scientific">Falsihalocynthiibacter arcticus</name>
    <dbReference type="NCBI Taxonomy" id="1579316"/>
    <lineage>
        <taxon>Bacteria</taxon>
        <taxon>Pseudomonadati</taxon>
        <taxon>Pseudomonadota</taxon>
        <taxon>Alphaproteobacteria</taxon>
        <taxon>Rhodobacterales</taxon>
        <taxon>Roseobacteraceae</taxon>
        <taxon>Falsihalocynthiibacter</taxon>
    </lineage>
</organism>
<reference evidence="5 6" key="1">
    <citation type="submission" date="2016-02" db="EMBL/GenBank/DDBJ databases">
        <title>Complete genome sequence of Halocynthiibacter arcticus PAMC 20958t from arctic marine sediment.</title>
        <authorList>
            <person name="Lee Y.M."/>
            <person name="Baek K."/>
            <person name="Lee H.K."/>
            <person name="Shin S.C."/>
        </authorList>
    </citation>
    <scope>NUCLEOTIDE SEQUENCE [LARGE SCALE GENOMIC DNA]</scope>
    <source>
        <strain evidence="5">PAMC 20958</strain>
    </source>
</reference>
<dbReference type="PROSITE" id="PS50949">
    <property type="entry name" value="HTH_GNTR"/>
    <property type="match status" value="1"/>
</dbReference>
<dbReference type="InterPro" id="IPR008920">
    <property type="entry name" value="TF_FadR/GntR_C"/>
</dbReference>
<dbReference type="CDD" id="cd07377">
    <property type="entry name" value="WHTH_GntR"/>
    <property type="match status" value="1"/>
</dbReference>
<keyword evidence="3" id="KW-0804">Transcription</keyword>
<dbReference type="STRING" id="1579316.RC74_13575"/>
<dbReference type="PANTHER" id="PTHR43537:SF20">
    <property type="entry name" value="HTH-TYPE TRANSCRIPTIONAL REPRESSOR GLAR"/>
    <property type="match status" value="1"/>
</dbReference>
<dbReference type="Pfam" id="PF00392">
    <property type="entry name" value="GntR"/>
    <property type="match status" value="1"/>
</dbReference>
<dbReference type="GO" id="GO:0003677">
    <property type="term" value="F:DNA binding"/>
    <property type="evidence" value="ECO:0007669"/>
    <property type="project" value="UniProtKB-KW"/>
</dbReference>
<protein>
    <recommendedName>
        <fullName evidence="4">HTH gntR-type domain-containing protein</fullName>
    </recommendedName>
</protein>
<keyword evidence="2" id="KW-0238">DNA-binding</keyword>
<keyword evidence="1" id="KW-0805">Transcription regulation</keyword>
<dbReference type="Pfam" id="PF07729">
    <property type="entry name" value="FCD"/>
    <property type="match status" value="1"/>
</dbReference>
<dbReference type="InterPro" id="IPR011711">
    <property type="entry name" value="GntR_C"/>
</dbReference>
<dbReference type="EMBL" id="CP014327">
    <property type="protein sequence ID" value="AML52164.1"/>
    <property type="molecule type" value="Genomic_DNA"/>
</dbReference>
<dbReference type="SUPFAM" id="SSF46785">
    <property type="entry name" value="Winged helix' DNA-binding domain"/>
    <property type="match status" value="1"/>
</dbReference>
<keyword evidence="6" id="KW-1185">Reference proteome</keyword>
<dbReference type="InterPro" id="IPR000524">
    <property type="entry name" value="Tscrpt_reg_HTH_GntR"/>
</dbReference>
<evidence type="ECO:0000256" key="3">
    <source>
        <dbReference type="ARBA" id="ARBA00023163"/>
    </source>
</evidence>
<dbReference type="SMART" id="SM00895">
    <property type="entry name" value="FCD"/>
    <property type="match status" value="1"/>
</dbReference>
<dbReference type="GO" id="GO:0003700">
    <property type="term" value="F:DNA-binding transcription factor activity"/>
    <property type="evidence" value="ECO:0007669"/>
    <property type="project" value="InterPro"/>
</dbReference>
<evidence type="ECO:0000313" key="5">
    <source>
        <dbReference type="EMBL" id="AML52164.1"/>
    </source>
</evidence>
<dbReference type="RefSeq" id="WP_038999983.1">
    <property type="nucleotide sequence ID" value="NZ_CP014327.1"/>
</dbReference>
<accession>A0A126V1I5</accession>
<dbReference type="SMART" id="SM00345">
    <property type="entry name" value="HTH_GNTR"/>
    <property type="match status" value="1"/>
</dbReference>
<sequence length="234" mass="25996">MAAKTQNLTAQAYEKVRSDILACRLRPGEKIKISDLVSALGFSLGAVREALSRLTSEGLVVAEPNKGYRVASITQSELEDLTKTRILIECRCLENAIENGDLKWETGIVSTQFELSRISLQDPDDPDRVNEDWAAAHNRFHTALVSACNSPWLLRIRETLFAQSERYRSVSVPLDSRKRDVTAEHKAIADAAIGRDKTAASIAMREHLELTTRILIDAVVNDGALETKPMHKQS</sequence>
<dbReference type="AlphaFoldDB" id="A0A126V1I5"/>
<dbReference type="OrthoDB" id="8638122at2"/>
<dbReference type="Gene3D" id="1.20.120.530">
    <property type="entry name" value="GntR ligand-binding domain-like"/>
    <property type="match status" value="1"/>
</dbReference>
<dbReference type="InterPro" id="IPR036388">
    <property type="entry name" value="WH-like_DNA-bd_sf"/>
</dbReference>